<dbReference type="GO" id="GO:0004519">
    <property type="term" value="F:endonuclease activity"/>
    <property type="evidence" value="ECO:0007669"/>
    <property type="project" value="UniProtKB-KW"/>
</dbReference>
<dbReference type="InterPro" id="IPR040255">
    <property type="entry name" value="Non-specific_endonuclease"/>
</dbReference>
<dbReference type="InterPro" id="IPR044929">
    <property type="entry name" value="DNA/RNA_non-sp_Endonuclease_sf"/>
</dbReference>
<reference evidence="3 4" key="1">
    <citation type="submission" date="2024-04" db="EMBL/GenBank/DDBJ databases">
        <title>Flavobacterium sp. DGU99 16S ribosomal RNA gene Genome sequencing and assembly.</title>
        <authorList>
            <person name="Park S."/>
        </authorList>
    </citation>
    <scope>NUCLEOTIDE SEQUENCE [LARGE SCALE GENOMIC DNA]</scope>
    <source>
        <strain evidence="3 4">DGU99</strain>
    </source>
</reference>
<dbReference type="InterPro" id="IPR020821">
    <property type="entry name" value="ENPP1-3/EXOG-like_nuc-like"/>
</dbReference>
<dbReference type="SMART" id="SM00892">
    <property type="entry name" value="Endonuclease_NS"/>
    <property type="match status" value="1"/>
</dbReference>
<dbReference type="SMART" id="SM00477">
    <property type="entry name" value="NUC"/>
    <property type="match status" value="1"/>
</dbReference>
<organism evidence="3 4">
    <name type="scientific">Flavobacterium flavipallidum</name>
    <dbReference type="NCBI Taxonomy" id="3139140"/>
    <lineage>
        <taxon>Bacteria</taxon>
        <taxon>Pseudomonadati</taxon>
        <taxon>Bacteroidota</taxon>
        <taxon>Flavobacteriia</taxon>
        <taxon>Flavobacteriales</taxon>
        <taxon>Flavobacteriaceae</taxon>
        <taxon>Flavobacterium</taxon>
    </lineage>
</organism>
<dbReference type="PANTHER" id="PTHR13966:SF5">
    <property type="entry name" value="ENDONUCLEASE G, MITOCHONDRIAL"/>
    <property type="match status" value="1"/>
</dbReference>
<dbReference type="PANTHER" id="PTHR13966">
    <property type="entry name" value="ENDONUCLEASE RELATED"/>
    <property type="match status" value="1"/>
</dbReference>
<comment type="caution">
    <text evidence="3">The sequence shown here is derived from an EMBL/GenBank/DDBJ whole genome shotgun (WGS) entry which is preliminary data.</text>
</comment>
<dbReference type="EMBL" id="JBBYHU010000010">
    <property type="protein sequence ID" value="MEL1240849.1"/>
    <property type="molecule type" value="Genomic_DNA"/>
</dbReference>
<dbReference type="Proteomes" id="UP001398556">
    <property type="component" value="Unassembled WGS sequence"/>
</dbReference>
<evidence type="ECO:0000313" key="4">
    <source>
        <dbReference type="Proteomes" id="UP001398556"/>
    </source>
</evidence>
<gene>
    <name evidence="3" type="ORF">AAEO59_07285</name>
</gene>
<sequence length="277" mass="32347">MKNRFFIVLLTFVFGFIVNELSKNLKREIEQNSNIAEADLETKADIQTTNKDWRFFLPKSSTSQIIEHPYYTLSYNEKAEQAEWVAYELKKEYVRNSDFKRPLFIEDPKVQTQSADWRNYKNSGYDKGHLCPAADMEFDINAYNDTFYTSNISPQLHEFNSGIWNRLEQKFRYWAVKHNGLLIVTGGVIKGSLKTIGKEQVVVPNYFYKIALNYSKGNYKIVAFLIPNEKSSKSIFEYVVAVDAIEKLTGIDFFPRLDDKIENDLEKNVNINSWFAQ</sequence>
<name>A0ABU9HLW6_9FLAO</name>
<keyword evidence="3" id="KW-0540">Nuclease</keyword>
<accession>A0ABU9HLW6</accession>
<feature type="domain" description="ENPP1-3/EXOG-like endonuclease/phosphodiesterase" evidence="1">
    <location>
        <begin position="68"/>
        <end position="260"/>
    </location>
</feature>
<keyword evidence="3" id="KW-0255">Endonuclease</keyword>
<dbReference type="Pfam" id="PF01223">
    <property type="entry name" value="Endonuclease_NS"/>
    <property type="match status" value="1"/>
</dbReference>
<dbReference type="RefSeq" id="WP_341700073.1">
    <property type="nucleotide sequence ID" value="NZ_JBBYHU010000010.1"/>
</dbReference>
<dbReference type="InterPro" id="IPR044925">
    <property type="entry name" value="His-Me_finger_sf"/>
</dbReference>
<evidence type="ECO:0000259" key="2">
    <source>
        <dbReference type="SMART" id="SM00892"/>
    </source>
</evidence>
<dbReference type="SUPFAM" id="SSF54060">
    <property type="entry name" value="His-Me finger endonucleases"/>
    <property type="match status" value="1"/>
</dbReference>
<dbReference type="Gene3D" id="3.40.570.10">
    <property type="entry name" value="Extracellular Endonuclease, subunit A"/>
    <property type="match status" value="1"/>
</dbReference>
<keyword evidence="3" id="KW-0378">Hydrolase</keyword>
<protein>
    <submittedName>
        <fullName evidence="3">DNA/RNA non-specific endonuclease</fullName>
    </submittedName>
</protein>
<evidence type="ECO:0000259" key="1">
    <source>
        <dbReference type="SMART" id="SM00477"/>
    </source>
</evidence>
<proteinExistence type="predicted"/>
<evidence type="ECO:0000313" key="3">
    <source>
        <dbReference type="EMBL" id="MEL1240849.1"/>
    </source>
</evidence>
<feature type="domain" description="DNA/RNA non-specific endonuclease/pyrophosphatase/phosphodiesterase" evidence="2">
    <location>
        <begin position="67"/>
        <end position="260"/>
    </location>
</feature>
<dbReference type="InterPro" id="IPR001604">
    <property type="entry name" value="Endo_G_ENPP1-like_dom"/>
</dbReference>
<keyword evidence="4" id="KW-1185">Reference proteome</keyword>